<dbReference type="GO" id="GO:0006302">
    <property type="term" value="P:double-strand break repair"/>
    <property type="evidence" value="ECO:0007669"/>
    <property type="project" value="TreeGrafter"/>
</dbReference>
<gene>
    <name evidence="8" type="ORF">Fcan01_13000</name>
</gene>
<evidence type="ECO:0000313" key="8">
    <source>
        <dbReference type="EMBL" id="OXA51860.1"/>
    </source>
</evidence>
<feature type="region of interest" description="Disordered" evidence="6">
    <location>
        <begin position="1"/>
        <end position="21"/>
    </location>
</feature>
<dbReference type="PANTHER" id="PTHR10459:SF60">
    <property type="entry name" value="POLY [ADP-RIBOSE] POLYMERASE 2"/>
    <property type="match status" value="1"/>
</dbReference>
<dbReference type="InterPro" id="IPR050800">
    <property type="entry name" value="ARTD/PARP"/>
</dbReference>
<evidence type="ECO:0000313" key="9">
    <source>
        <dbReference type="Proteomes" id="UP000198287"/>
    </source>
</evidence>
<keyword evidence="2 5" id="KW-0808">Transferase</keyword>
<evidence type="ECO:0000256" key="3">
    <source>
        <dbReference type="ARBA" id="ARBA00023027"/>
    </source>
</evidence>
<evidence type="ECO:0000256" key="1">
    <source>
        <dbReference type="ARBA" id="ARBA00022676"/>
    </source>
</evidence>
<dbReference type="GO" id="GO:0070212">
    <property type="term" value="P:protein poly-ADP-ribosylation"/>
    <property type="evidence" value="ECO:0007669"/>
    <property type="project" value="TreeGrafter"/>
</dbReference>
<keyword evidence="1 5" id="KW-0328">Glycosyltransferase</keyword>
<keyword evidence="3 5" id="KW-0520">NAD</keyword>
<comment type="caution">
    <text evidence="8">The sequence shown here is derived from an EMBL/GenBank/DDBJ whole genome shotgun (WGS) entry which is preliminary data.</text>
</comment>
<dbReference type="AlphaFoldDB" id="A0A226E3K4"/>
<evidence type="ECO:0000256" key="6">
    <source>
        <dbReference type="SAM" id="MobiDB-lite"/>
    </source>
</evidence>
<dbReference type="GO" id="GO:1990404">
    <property type="term" value="F:NAD+-protein mono-ADP-ribosyltransferase activity"/>
    <property type="evidence" value="ECO:0007669"/>
    <property type="project" value="TreeGrafter"/>
</dbReference>
<dbReference type="PROSITE" id="PS51059">
    <property type="entry name" value="PARP_CATALYTIC"/>
    <property type="match status" value="1"/>
</dbReference>
<dbReference type="SUPFAM" id="SSF56399">
    <property type="entry name" value="ADP-ribosylation"/>
    <property type="match status" value="1"/>
</dbReference>
<accession>A0A226E3K4</accession>
<evidence type="ECO:0000259" key="7">
    <source>
        <dbReference type="PROSITE" id="PS51059"/>
    </source>
</evidence>
<organism evidence="8 9">
    <name type="scientific">Folsomia candida</name>
    <name type="common">Springtail</name>
    <dbReference type="NCBI Taxonomy" id="158441"/>
    <lineage>
        <taxon>Eukaryota</taxon>
        <taxon>Metazoa</taxon>
        <taxon>Ecdysozoa</taxon>
        <taxon>Arthropoda</taxon>
        <taxon>Hexapoda</taxon>
        <taxon>Collembola</taxon>
        <taxon>Entomobryomorpha</taxon>
        <taxon>Isotomoidea</taxon>
        <taxon>Isotomidae</taxon>
        <taxon>Proisotominae</taxon>
        <taxon>Folsomia</taxon>
    </lineage>
</organism>
<dbReference type="PANTHER" id="PTHR10459">
    <property type="entry name" value="DNA LIGASE"/>
    <property type="match status" value="1"/>
</dbReference>
<dbReference type="Proteomes" id="UP000198287">
    <property type="component" value="Unassembled WGS sequence"/>
</dbReference>
<evidence type="ECO:0000256" key="5">
    <source>
        <dbReference type="RuleBase" id="RU362114"/>
    </source>
</evidence>
<evidence type="ECO:0000256" key="2">
    <source>
        <dbReference type="ARBA" id="ARBA00022679"/>
    </source>
</evidence>
<evidence type="ECO:0000256" key="4">
    <source>
        <dbReference type="ARBA" id="ARBA00033987"/>
    </source>
</evidence>
<dbReference type="Gene3D" id="3.90.228.10">
    <property type="match status" value="1"/>
</dbReference>
<dbReference type="Pfam" id="PF00644">
    <property type="entry name" value="PARP"/>
    <property type="match status" value="1"/>
</dbReference>
<proteinExistence type="predicted"/>
<dbReference type="OMA" id="PCGRTIT"/>
<name>A0A226E3K4_FOLCA</name>
<comment type="catalytic activity">
    <reaction evidence="4">
        <text>NAD(+) + (ADP-D-ribosyl)n-acceptor = nicotinamide + (ADP-D-ribosyl)n+1-acceptor + H(+).</text>
        <dbReference type="EC" id="2.4.2.30"/>
    </reaction>
</comment>
<protein>
    <recommendedName>
        <fullName evidence="5">Poly [ADP-ribose] polymerase</fullName>
        <shortName evidence="5">PARP</shortName>
        <ecNumber evidence="5">2.4.2.-</ecNumber>
    </recommendedName>
</protein>
<feature type="domain" description="PARP catalytic" evidence="7">
    <location>
        <begin position="45"/>
        <end position="271"/>
    </location>
</feature>
<dbReference type="EC" id="2.4.2.-" evidence="5"/>
<keyword evidence="9" id="KW-1185">Reference proteome</keyword>
<sequence>MAYFQDFESEEEDPNPFSTMSDMDDDSLQRLKLHKPLGYRFLSRLTGLTELALRESFTTTLVSSEKSTYNDIDTYFNNGQCHTFRLRMTKLFRIRRFEDVNCFGDESQNRKLLWHGTKSENITSILTRGFTRPTPNGQMFGNGLYFADRTSKSAQYCLPSLMGSSSSSPAKGQRGHLFLCAVSLGKSYPSKTALNDYVAAPTNYDSILGAGKLIPNASESRRYHDAEIPCGKTISRPTSDSIQNPPLKFNEYIVYDVDKITIKFLVEFQVV</sequence>
<reference evidence="8 9" key="1">
    <citation type="submission" date="2015-12" db="EMBL/GenBank/DDBJ databases">
        <title>The genome of Folsomia candida.</title>
        <authorList>
            <person name="Faddeeva A."/>
            <person name="Derks M.F."/>
            <person name="Anvar Y."/>
            <person name="Smit S."/>
            <person name="Van Straalen N."/>
            <person name="Roelofs D."/>
        </authorList>
    </citation>
    <scope>NUCLEOTIDE SEQUENCE [LARGE SCALE GENOMIC DNA]</scope>
    <source>
        <strain evidence="8 9">VU population</strain>
        <tissue evidence="8">Whole body</tissue>
    </source>
</reference>
<dbReference type="EMBL" id="LNIX01000007">
    <property type="protein sequence ID" value="OXA51860.1"/>
    <property type="molecule type" value="Genomic_DNA"/>
</dbReference>
<dbReference type="InterPro" id="IPR012317">
    <property type="entry name" value="Poly(ADP-ribose)pol_cat_dom"/>
</dbReference>
<dbReference type="STRING" id="158441.A0A226E3K4"/>
<dbReference type="GO" id="GO:0003950">
    <property type="term" value="F:NAD+ poly-ADP-ribosyltransferase activity"/>
    <property type="evidence" value="ECO:0007669"/>
    <property type="project" value="UniProtKB-UniRule"/>
</dbReference>
<dbReference type="GO" id="GO:0005730">
    <property type="term" value="C:nucleolus"/>
    <property type="evidence" value="ECO:0007669"/>
    <property type="project" value="TreeGrafter"/>
</dbReference>
<dbReference type="OrthoDB" id="429950at2759"/>